<dbReference type="Pfam" id="PF02069">
    <property type="entry name" value="Metallothio_Pro"/>
    <property type="match status" value="1"/>
</dbReference>
<evidence type="ECO:0000313" key="3">
    <source>
        <dbReference type="EMBL" id="MWC42048.1"/>
    </source>
</evidence>
<dbReference type="EMBL" id="WSUT01000001">
    <property type="protein sequence ID" value="MWC42048.1"/>
    <property type="molecule type" value="Genomic_DNA"/>
</dbReference>
<accession>A0A1G7MFM2</accession>
<dbReference type="GO" id="GO:0046872">
    <property type="term" value="F:metal ion binding"/>
    <property type="evidence" value="ECO:0007669"/>
    <property type="project" value="UniProtKB-KW"/>
</dbReference>
<dbReference type="InterPro" id="IPR000518">
    <property type="entry name" value="Metalthion_fam14_prok"/>
</dbReference>
<name>A0A1G7MFM2_9SPHN</name>
<reference evidence="4 5" key="1">
    <citation type="submission" date="2016-10" db="EMBL/GenBank/DDBJ databases">
        <authorList>
            <person name="Varghese N."/>
            <person name="Submissions S."/>
        </authorList>
    </citation>
    <scope>NUCLEOTIDE SEQUENCE [LARGE SCALE GENOMIC DNA]</scope>
    <source>
        <strain evidence="4 5">S7-754</strain>
    </source>
</reference>
<reference evidence="3 6" key="2">
    <citation type="submission" date="2019-12" db="EMBL/GenBank/DDBJ databases">
        <authorList>
            <person name="Zheng J."/>
        </authorList>
    </citation>
    <scope>NUCLEOTIDE SEQUENCE [LARGE SCALE GENOMIC DNA]</scope>
    <source>
        <strain evidence="3 6">DSM 27347</strain>
    </source>
</reference>
<dbReference type="PRINTS" id="PR00859">
    <property type="entry name" value="MTPROKARYOTE"/>
</dbReference>
<dbReference type="RefSeq" id="WP_112383026.1">
    <property type="nucleotide sequence ID" value="NZ_CP178398.1"/>
</dbReference>
<sequence length="56" mass="5858">MSVNVEMVKCACNDCVCIVSTGNAVEADGRMFCGENCANHHQQSVGCEHAGCPCHG</sequence>
<gene>
    <name evidence="3" type="ORF">GQR91_00005</name>
    <name evidence="4" type="ORF">SAMN05216557_104169</name>
</gene>
<evidence type="ECO:0000256" key="1">
    <source>
        <dbReference type="ARBA" id="ARBA00022723"/>
    </source>
</evidence>
<organism evidence="4 5">
    <name type="scientific">Sphingomonas carotinifaciens</name>
    <dbReference type="NCBI Taxonomy" id="1166323"/>
    <lineage>
        <taxon>Bacteria</taxon>
        <taxon>Pseudomonadati</taxon>
        <taxon>Pseudomonadota</taxon>
        <taxon>Alphaproteobacteria</taxon>
        <taxon>Sphingomonadales</taxon>
        <taxon>Sphingomonadaceae</taxon>
        <taxon>Sphingomonas</taxon>
    </lineage>
</organism>
<dbReference type="SUPFAM" id="SSF57868">
    <property type="entry name" value="Metallothionein"/>
    <property type="match status" value="1"/>
</dbReference>
<proteinExistence type="predicted"/>
<keyword evidence="2" id="KW-0480">Metal-thiolate cluster</keyword>
<dbReference type="Gene3D" id="2.30.170.10">
    <property type="match status" value="1"/>
</dbReference>
<evidence type="ECO:0000313" key="5">
    <source>
        <dbReference type="Proteomes" id="UP000323502"/>
    </source>
</evidence>
<protein>
    <submittedName>
        <fullName evidence="4">Metallothionein</fullName>
    </submittedName>
</protein>
<evidence type="ECO:0000313" key="6">
    <source>
        <dbReference type="Proteomes" id="UP000436801"/>
    </source>
</evidence>
<dbReference type="AlphaFoldDB" id="A0A1G7MFM2"/>
<evidence type="ECO:0000256" key="2">
    <source>
        <dbReference type="ARBA" id="ARBA00022851"/>
    </source>
</evidence>
<evidence type="ECO:0000313" key="4">
    <source>
        <dbReference type="EMBL" id="SDF60404.1"/>
    </source>
</evidence>
<dbReference type="InterPro" id="IPR017854">
    <property type="entry name" value="Metalthion_dom_sf"/>
</dbReference>
<keyword evidence="5" id="KW-1185">Reference proteome</keyword>
<keyword evidence="1" id="KW-0479">Metal-binding</keyword>
<dbReference type="EMBL" id="FNBI01000004">
    <property type="protein sequence ID" value="SDF60404.1"/>
    <property type="molecule type" value="Genomic_DNA"/>
</dbReference>
<dbReference type="OrthoDB" id="468089at2"/>
<dbReference type="Proteomes" id="UP000323502">
    <property type="component" value="Unassembled WGS sequence"/>
</dbReference>
<dbReference type="Proteomes" id="UP000436801">
    <property type="component" value="Unassembled WGS sequence"/>
</dbReference>